<dbReference type="InterPro" id="IPR006602">
    <property type="entry name" value="DM10_dom"/>
</dbReference>
<dbReference type="Pfam" id="PF06565">
    <property type="entry name" value="DM10_dom"/>
    <property type="match status" value="2"/>
</dbReference>
<protein>
    <submittedName>
        <fullName evidence="7">EF-hand domain-containing family member C2</fullName>
    </submittedName>
</protein>
<dbReference type="PANTHER" id="PTHR12086">
    <property type="entry name" value="EF-HAND DOMAIN C-TERMINAL CONTAINING PROTEIN"/>
    <property type="match status" value="1"/>
</dbReference>
<evidence type="ECO:0000256" key="1">
    <source>
        <dbReference type="ARBA" id="ARBA00004430"/>
    </source>
</evidence>
<dbReference type="Proteomes" id="UP000887116">
    <property type="component" value="Unassembled WGS sequence"/>
</dbReference>
<comment type="caution">
    <text evidence="7">The sequence shown here is derived from an EMBL/GenBank/DDBJ whole genome shotgun (WGS) entry which is preliminary data.</text>
</comment>
<evidence type="ECO:0000313" key="7">
    <source>
        <dbReference type="EMBL" id="GFQ97335.1"/>
    </source>
</evidence>
<dbReference type="PROSITE" id="PS51336">
    <property type="entry name" value="DM10"/>
    <property type="match status" value="1"/>
</dbReference>
<keyword evidence="2" id="KW-0963">Cytoplasm</keyword>
<keyword evidence="5" id="KW-0966">Cell projection</keyword>
<evidence type="ECO:0000256" key="5">
    <source>
        <dbReference type="ARBA" id="ARBA00023273"/>
    </source>
</evidence>
<proteinExistence type="predicted"/>
<evidence type="ECO:0000256" key="3">
    <source>
        <dbReference type="ARBA" id="ARBA00022737"/>
    </source>
</evidence>
<evidence type="ECO:0000256" key="2">
    <source>
        <dbReference type="ARBA" id="ARBA00022490"/>
    </source>
</evidence>
<evidence type="ECO:0000313" key="8">
    <source>
        <dbReference type="Proteomes" id="UP000887116"/>
    </source>
</evidence>
<gene>
    <name evidence="7" type="primary">efhc2_0</name>
    <name evidence="7" type="ORF">TNCT_509211</name>
</gene>
<dbReference type="EMBL" id="BMAO01014815">
    <property type="protein sequence ID" value="GFQ97335.1"/>
    <property type="molecule type" value="Genomic_DNA"/>
</dbReference>
<comment type="subcellular location">
    <subcellularLocation>
        <location evidence="1">Cytoplasm</location>
        <location evidence="1">Cytoskeleton</location>
        <location evidence="1">Cilium axoneme</location>
    </subcellularLocation>
</comment>
<keyword evidence="8" id="KW-1185">Reference proteome</keyword>
<sequence>MASDFKFSVPGFSTDFGSYESKHHKPQRFVVRNGLPFEEFEDDKLPKVSRATRLLGNNMFNINTAPVLTFKAYYRDPVGEGFKSTTRFRECNVLYFLDDDEMKIYEPPQLNSGLQQGCIVGKGKFIKPEGGFYTIDDLNINESIFVNAREFKLINCDPFTRRFLTEMGYRVPSPQPDVYDPIAEDRKETNKLLSYRKPVPKEFKGASFLKNHPRRLRFFGTFGDGKNLFEEERECTLYYDLADGTIKIVEERHSNKWIGGRSDTPVLLRPTLVPKKYVPNLPMGEMADPTVLNLAHDIRNVLISGKYYKVHNPESGLADSNPVSI</sequence>
<evidence type="ECO:0000256" key="4">
    <source>
        <dbReference type="ARBA" id="ARBA00023212"/>
    </source>
</evidence>
<dbReference type="GO" id="GO:0005930">
    <property type="term" value="C:axoneme"/>
    <property type="evidence" value="ECO:0007669"/>
    <property type="project" value="UniProtKB-SubCell"/>
</dbReference>
<dbReference type="FunFam" id="2.30.29.170:FF:000004">
    <property type="entry name" value="EF-hand domain containing 2"/>
    <property type="match status" value="1"/>
</dbReference>
<accession>A0A8X6J985</accession>
<dbReference type="OrthoDB" id="6360546at2759"/>
<feature type="domain" description="DM10" evidence="6">
    <location>
        <begin position="64"/>
        <end position="168"/>
    </location>
</feature>
<name>A0A8X6J985_TRICU</name>
<evidence type="ECO:0000259" key="6">
    <source>
        <dbReference type="PROSITE" id="PS51336"/>
    </source>
</evidence>
<organism evidence="7 8">
    <name type="scientific">Trichonephila clavata</name>
    <name type="common">Joro spider</name>
    <name type="synonym">Nephila clavata</name>
    <dbReference type="NCBI Taxonomy" id="2740835"/>
    <lineage>
        <taxon>Eukaryota</taxon>
        <taxon>Metazoa</taxon>
        <taxon>Ecdysozoa</taxon>
        <taxon>Arthropoda</taxon>
        <taxon>Chelicerata</taxon>
        <taxon>Arachnida</taxon>
        <taxon>Araneae</taxon>
        <taxon>Araneomorphae</taxon>
        <taxon>Entelegynae</taxon>
        <taxon>Araneoidea</taxon>
        <taxon>Nephilidae</taxon>
        <taxon>Trichonephila</taxon>
    </lineage>
</organism>
<dbReference type="SMART" id="SM00676">
    <property type="entry name" value="DM10"/>
    <property type="match status" value="1"/>
</dbReference>
<reference evidence="7" key="1">
    <citation type="submission" date="2020-07" db="EMBL/GenBank/DDBJ databases">
        <title>Multicomponent nature underlies the extraordinary mechanical properties of spider dragline silk.</title>
        <authorList>
            <person name="Kono N."/>
            <person name="Nakamura H."/>
            <person name="Mori M."/>
            <person name="Yoshida Y."/>
            <person name="Ohtoshi R."/>
            <person name="Malay A.D."/>
            <person name="Moran D.A.P."/>
            <person name="Tomita M."/>
            <person name="Numata K."/>
            <person name="Arakawa K."/>
        </authorList>
    </citation>
    <scope>NUCLEOTIDE SEQUENCE</scope>
</reference>
<keyword evidence="3" id="KW-0677">Repeat</keyword>
<dbReference type="InterPro" id="IPR040193">
    <property type="entry name" value="EFHC1/EFHC2/EFHB"/>
</dbReference>
<keyword evidence="4" id="KW-0206">Cytoskeleton</keyword>
<dbReference type="Gene3D" id="2.30.29.170">
    <property type="match status" value="2"/>
</dbReference>
<dbReference type="AlphaFoldDB" id="A0A8X6J985"/>